<dbReference type="GO" id="GO:0022857">
    <property type="term" value="F:transmembrane transporter activity"/>
    <property type="evidence" value="ECO:0007669"/>
    <property type="project" value="InterPro"/>
</dbReference>
<dbReference type="InterPro" id="IPR036259">
    <property type="entry name" value="MFS_trans_sf"/>
</dbReference>
<dbReference type="Proteomes" id="UP000324832">
    <property type="component" value="Unassembled WGS sequence"/>
</dbReference>
<reference evidence="7 8" key="1">
    <citation type="submission" date="2017-07" db="EMBL/GenBank/DDBJ databases">
        <authorList>
            <person name="Talla V."/>
            <person name="Backstrom N."/>
        </authorList>
    </citation>
    <scope>NUCLEOTIDE SEQUENCE [LARGE SCALE GENOMIC DNA]</scope>
</reference>
<dbReference type="PROSITE" id="PS50850">
    <property type="entry name" value="MFS"/>
    <property type="match status" value="1"/>
</dbReference>
<name>A0A5E4QRD4_9NEOP</name>
<feature type="transmembrane region" description="Helical" evidence="5">
    <location>
        <begin position="127"/>
        <end position="146"/>
    </location>
</feature>
<feature type="transmembrane region" description="Helical" evidence="5">
    <location>
        <begin position="351"/>
        <end position="373"/>
    </location>
</feature>
<evidence type="ECO:0000256" key="3">
    <source>
        <dbReference type="ARBA" id="ARBA00022989"/>
    </source>
</evidence>
<evidence type="ECO:0000256" key="2">
    <source>
        <dbReference type="ARBA" id="ARBA00022692"/>
    </source>
</evidence>
<evidence type="ECO:0000313" key="8">
    <source>
        <dbReference type="Proteomes" id="UP000324832"/>
    </source>
</evidence>
<feature type="transmembrane region" description="Helical" evidence="5">
    <location>
        <begin position="183"/>
        <end position="201"/>
    </location>
</feature>
<feature type="transmembrane region" description="Helical" evidence="5">
    <location>
        <begin position="326"/>
        <end position="345"/>
    </location>
</feature>
<evidence type="ECO:0000256" key="1">
    <source>
        <dbReference type="ARBA" id="ARBA00004141"/>
    </source>
</evidence>
<feature type="domain" description="Major facilitator superfamily (MFS) profile" evidence="6">
    <location>
        <begin position="6"/>
        <end position="437"/>
    </location>
</feature>
<dbReference type="EMBL" id="FZQP02004778">
    <property type="protein sequence ID" value="VVD00499.1"/>
    <property type="molecule type" value="Genomic_DNA"/>
</dbReference>
<sequence length="453" mass="50459">MIVCCMICASMFGVGFHSMSIIFLAPPVSFKCPNNATCCDHPVYNKTIFSRTIVTEWNLICGYSWMKEFTQIMFQLGALIGSLIFGIASDRFGRRPTMIFVVVLQLFAGITSSFLPGYWSFAISRLVLGSSVGGIIVVGYVIVLEFAGSEYRITTSALFHIPFGLGILILAVLGYFLTDYLHLQLAISLPCALLLFYVCLLPESPRWLLAVNKTMEAISLMERIAKINNQPTEGIERQVQIYHMEHLRVSDRRESAMDIIRCSYMRLNIFISSFIWFTCSCCFYGAEYYVRQISEDIHIIVVASGTACVCGCLIAIPLIKLMNRVSLILICNVISSACLLINCVIPEGVEYIVIGCIEILLSFTVFVVIYLYCAELFPTTVRSSALGISSTMISIGAIIAPYIVSLKTYGSWCVPIIFAILSLISAALCLMLPETKGRELTTTVEEEKNKYRK</sequence>
<feature type="transmembrane region" description="Helical" evidence="5">
    <location>
        <begin position="158"/>
        <end position="177"/>
    </location>
</feature>
<feature type="transmembrane region" description="Helical" evidence="5">
    <location>
        <begin position="267"/>
        <end position="286"/>
    </location>
</feature>
<dbReference type="GO" id="GO:0016020">
    <property type="term" value="C:membrane"/>
    <property type="evidence" value="ECO:0007669"/>
    <property type="project" value="UniProtKB-SubCell"/>
</dbReference>
<comment type="subcellular location">
    <subcellularLocation>
        <location evidence="1">Membrane</location>
        <topology evidence="1">Multi-pass membrane protein</topology>
    </subcellularLocation>
</comment>
<feature type="transmembrane region" description="Helical" evidence="5">
    <location>
        <begin position="298"/>
        <end position="319"/>
    </location>
</feature>
<protein>
    <recommendedName>
        <fullName evidence="6">Major facilitator superfamily (MFS) profile domain-containing protein</fullName>
    </recommendedName>
</protein>
<organism evidence="7 8">
    <name type="scientific">Leptidea sinapis</name>
    <dbReference type="NCBI Taxonomy" id="189913"/>
    <lineage>
        <taxon>Eukaryota</taxon>
        <taxon>Metazoa</taxon>
        <taxon>Ecdysozoa</taxon>
        <taxon>Arthropoda</taxon>
        <taxon>Hexapoda</taxon>
        <taxon>Insecta</taxon>
        <taxon>Pterygota</taxon>
        <taxon>Neoptera</taxon>
        <taxon>Endopterygota</taxon>
        <taxon>Lepidoptera</taxon>
        <taxon>Glossata</taxon>
        <taxon>Ditrysia</taxon>
        <taxon>Papilionoidea</taxon>
        <taxon>Pieridae</taxon>
        <taxon>Dismorphiinae</taxon>
        <taxon>Leptidea</taxon>
    </lineage>
</organism>
<accession>A0A5E4QRD4</accession>
<evidence type="ECO:0000256" key="5">
    <source>
        <dbReference type="SAM" id="Phobius"/>
    </source>
</evidence>
<dbReference type="InterPro" id="IPR020846">
    <property type="entry name" value="MFS_dom"/>
</dbReference>
<keyword evidence="3 5" id="KW-1133">Transmembrane helix</keyword>
<feature type="transmembrane region" description="Helical" evidence="5">
    <location>
        <begin position="72"/>
        <end position="88"/>
    </location>
</feature>
<evidence type="ECO:0000313" key="7">
    <source>
        <dbReference type="EMBL" id="VVD00499.1"/>
    </source>
</evidence>
<feature type="transmembrane region" description="Helical" evidence="5">
    <location>
        <begin position="100"/>
        <end position="121"/>
    </location>
</feature>
<feature type="transmembrane region" description="Helical" evidence="5">
    <location>
        <begin position="7"/>
        <end position="25"/>
    </location>
</feature>
<proteinExistence type="predicted"/>
<dbReference type="SUPFAM" id="SSF103473">
    <property type="entry name" value="MFS general substrate transporter"/>
    <property type="match status" value="1"/>
</dbReference>
<dbReference type="PANTHER" id="PTHR24064">
    <property type="entry name" value="SOLUTE CARRIER FAMILY 22 MEMBER"/>
    <property type="match status" value="1"/>
</dbReference>
<dbReference type="Gene3D" id="1.20.1250.20">
    <property type="entry name" value="MFS general substrate transporter like domains"/>
    <property type="match status" value="1"/>
</dbReference>
<evidence type="ECO:0000256" key="4">
    <source>
        <dbReference type="ARBA" id="ARBA00023136"/>
    </source>
</evidence>
<feature type="transmembrane region" description="Helical" evidence="5">
    <location>
        <begin position="385"/>
        <end position="403"/>
    </location>
</feature>
<keyword evidence="2 5" id="KW-0812">Transmembrane</keyword>
<dbReference type="InterPro" id="IPR005828">
    <property type="entry name" value="MFS_sugar_transport-like"/>
</dbReference>
<feature type="transmembrane region" description="Helical" evidence="5">
    <location>
        <begin position="409"/>
        <end position="432"/>
    </location>
</feature>
<keyword evidence="4 5" id="KW-0472">Membrane</keyword>
<gene>
    <name evidence="7" type="ORF">LSINAPIS_LOCUS11122</name>
</gene>
<keyword evidence="8" id="KW-1185">Reference proteome</keyword>
<dbReference type="AlphaFoldDB" id="A0A5E4QRD4"/>
<evidence type="ECO:0000259" key="6">
    <source>
        <dbReference type="PROSITE" id="PS50850"/>
    </source>
</evidence>
<dbReference type="Pfam" id="PF00083">
    <property type="entry name" value="Sugar_tr"/>
    <property type="match status" value="1"/>
</dbReference>